<organism evidence="9 10">
    <name type="scientific">Lithospermum erythrorhizon</name>
    <name type="common">Purple gromwell</name>
    <name type="synonym">Lithospermum officinale var. erythrorhizon</name>
    <dbReference type="NCBI Taxonomy" id="34254"/>
    <lineage>
        <taxon>Eukaryota</taxon>
        <taxon>Viridiplantae</taxon>
        <taxon>Streptophyta</taxon>
        <taxon>Embryophyta</taxon>
        <taxon>Tracheophyta</taxon>
        <taxon>Spermatophyta</taxon>
        <taxon>Magnoliopsida</taxon>
        <taxon>eudicotyledons</taxon>
        <taxon>Gunneridae</taxon>
        <taxon>Pentapetalae</taxon>
        <taxon>asterids</taxon>
        <taxon>lamiids</taxon>
        <taxon>Boraginales</taxon>
        <taxon>Boraginaceae</taxon>
        <taxon>Boraginoideae</taxon>
        <taxon>Lithospermeae</taxon>
        <taxon>Lithospermum</taxon>
    </lineage>
</organism>
<dbReference type="EMBL" id="BAABME010016245">
    <property type="protein sequence ID" value="GAA0145137.1"/>
    <property type="molecule type" value="Genomic_DNA"/>
</dbReference>
<sequence>MAGVYNYRRDVLHVPVMIVMEAFNVGLKTLFKAATQQGMNSNVFVVYAYGVAALVLLPSPFFSYRSTVLPKMNFSIMIKIFFLGLIGCASQLIGYTGISFSSPILASAMSNLVPAFTFILALFFRMEKLQMKRISSRAKVLGTIVSIGGASVVTFYKGPRIISGFSPSTSTLMQNQALSSKPSDWVLGGFFLTTEYLLIPVWYIVQAQIMKEYPAELTVTFFYNLYVCVMAGVVTSIIQPGINKWKFGSYTALASILCQGLFGSFLSNAIRAWIIRIRGPVYVSLFKPVAIVIAVIMGVMLLGDSLYLGSIIGAAIIVMGFYTVMWGKTTEEKSKGSGISGLESQTTEKAPLLQPVQK</sequence>
<comment type="caution">
    <text evidence="9">The sequence shown here is derived from an EMBL/GenBank/DDBJ whole genome shotgun (WGS) entry which is preliminary data.</text>
</comment>
<comment type="subcellular location">
    <subcellularLocation>
        <location evidence="1 6">Membrane</location>
        <topology evidence="1 6">Multi-pass membrane protein</topology>
    </subcellularLocation>
</comment>
<keyword evidence="10" id="KW-1185">Reference proteome</keyword>
<feature type="transmembrane region" description="Helical" evidence="6">
    <location>
        <begin position="12"/>
        <end position="31"/>
    </location>
</feature>
<proteinExistence type="inferred from homology"/>
<dbReference type="SUPFAM" id="SSF103481">
    <property type="entry name" value="Multidrug resistance efflux transporter EmrE"/>
    <property type="match status" value="2"/>
</dbReference>
<feature type="transmembrane region" description="Helical" evidence="6">
    <location>
        <begin position="104"/>
        <end position="126"/>
    </location>
</feature>
<evidence type="ECO:0000313" key="9">
    <source>
        <dbReference type="EMBL" id="GAA0145137.1"/>
    </source>
</evidence>
<feature type="transmembrane region" description="Helical" evidence="6">
    <location>
        <begin position="43"/>
        <end position="64"/>
    </location>
</feature>
<evidence type="ECO:0000313" key="10">
    <source>
        <dbReference type="Proteomes" id="UP001454036"/>
    </source>
</evidence>
<feature type="transmembrane region" description="Helical" evidence="6">
    <location>
        <begin position="76"/>
        <end position="98"/>
    </location>
</feature>
<feature type="transmembrane region" description="Helical" evidence="6">
    <location>
        <begin position="306"/>
        <end position="325"/>
    </location>
</feature>
<feature type="transmembrane region" description="Helical" evidence="6">
    <location>
        <begin position="217"/>
        <end position="238"/>
    </location>
</feature>
<evidence type="ECO:0000256" key="6">
    <source>
        <dbReference type="RuleBase" id="RU363077"/>
    </source>
</evidence>
<dbReference type="InterPro" id="IPR037185">
    <property type="entry name" value="EmrE-like"/>
</dbReference>
<feature type="transmembrane region" description="Helical" evidence="6">
    <location>
        <begin position="250"/>
        <end position="269"/>
    </location>
</feature>
<feature type="transmembrane region" description="Helical" evidence="6">
    <location>
        <begin position="281"/>
        <end position="300"/>
    </location>
</feature>
<gene>
    <name evidence="9" type="ORF">LIER_36080</name>
</gene>
<evidence type="ECO:0000256" key="5">
    <source>
        <dbReference type="ARBA" id="ARBA00023136"/>
    </source>
</evidence>
<evidence type="ECO:0000256" key="7">
    <source>
        <dbReference type="SAM" id="MobiDB-lite"/>
    </source>
</evidence>
<feature type="transmembrane region" description="Helical" evidence="6">
    <location>
        <begin position="185"/>
        <end position="205"/>
    </location>
</feature>
<keyword evidence="5 6" id="KW-0472">Membrane</keyword>
<evidence type="ECO:0000256" key="3">
    <source>
        <dbReference type="ARBA" id="ARBA00022692"/>
    </source>
</evidence>
<dbReference type="AlphaFoldDB" id="A0AAV3P596"/>
<dbReference type="Proteomes" id="UP001454036">
    <property type="component" value="Unassembled WGS sequence"/>
</dbReference>
<evidence type="ECO:0000256" key="1">
    <source>
        <dbReference type="ARBA" id="ARBA00004141"/>
    </source>
</evidence>
<dbReference type="Pfam" id="PF00892">
    <property type="entry name" value="EamA"/>
    <property type="match status" value="1"/>
</dbReference>
<protein>
    <recommendedName>
        <fullName evidence="6">WAT1-related protein</fullName>
    </recommendedName>
</protein>
<accession>A0AAV3P596</accession>
<dbReference type="PANTHER" id="PTHR31218">
    <property type="entry name" value="WAT1-RELATED PROTEIN"/>
    <property type="match status" value="1"/>
</dbReference>
<feature type="region of interest" description="Disordered" evidence="7">
    <location>
        <begin position="334"/>
        <end position="358"/>
    </location>
</feature>
<evidence type="ECO:0000259" key="8">
    <source>
        <dbReference type="Pfam" id="PF00892"/>
    </source>
</evidence>
<dbReference type="GO" id="GO:0016020">
    <property type="term" value="C:membrane"/>
    <property type="evidence" value="ECO:0007669"/>
    <property type="project" value="UniProtKB-SubCell"/>
</dbReference>
<feature type="domain" description="EamA" evidence="8">
    <location>
        <begin position="18"/>
        <end position="153"/>
    </location>
</feature>
<name>A0AAV3P596_LITER</name>
<reference evidence="9 10" key="1">
    <citation type="submission" date="2024-01" db="EMBL/GenBank/DDBJ databases">
        <title>The complete chloroplast genome sequence of Lithospermum erythrorhizon: insights into the phylogenetic relationship among Boraginaceae species and the maternal lineages of purple gromwells.</title>
        <authorList>
            <person name="Okada T."/>
            <person name="Watanabe K."/>
        </authorList>
    </citation>
    <scope>NUCLEOTIDE SEQUENCE [LARGE SCALE GENOMIC DNA]</scope>
</reference>
<evidence type="ECO:0000256" key="4">
    <source>
        <dbReference type="ARBA" id="ARBA00022989"/>
    </source>
</evidence>
<keyword evidence="3 6" id="KW-0812">Transmembrane</keyword>
<feature type="transmembrane region" description="Helical" evidence="6">
    <location>
        <begin position="138"/>
        <end position="156"/>
    </location>
</feature>
<keyword evidence="4 6" id="KW-1133">Transmembrane helix</keyword>
<dbReference type="InterPro" id="IPR030184">
    <property type="entry name" value="WAT1-related"/>
</dbReference>
<dbReference type="GO" id="GO:0022857">
    <property type="term" value="F:transmembrane transporter activity"/>
    <property type="evidence" value="ECO:0007669"/>
    <property type="project" value="InterPro"/>
</dbReference>
<dbReference type="InterPro" id="IPR000620">
    <property type="entry name" value="EamA_dom"/>
</dbReference>
<evidence type="ECO:0000256" key="2">
    <source>
        <dbReference type="ARBA" id="ARBA00007635"/>
    </source>
</evidence>
<comment type="similarity">
    <text evidence="2 6">Belongs to the drug/metabolite transporter (DMT) superfamily. Plant drug/metabolite exporter (P-DME) (TC 2.A.7.4) family.</text>
</comment>